<accession>A0A3L8NZ04</accession>
<gene>
    <name evidence="3" type="ORF">D9V37_17360</name>
</gene>
<dbReference type="Gene3D" id="3.40.1580.10">
    <property type="entry name" value="SMI1/KNR4-like"/>
    <property type="match status" value="1"/>
</dbReference>
<dbReference type="Pfam" id="PF09346">
    <property type="entry name" value="SMI1_KNR4"/>
    <property type="match status" value="1"/>
</dbReference>
<dbReference type="SUPFAM" id="SSF160631">
    <property type="entry name" value="SMI1/KNR4-like"/>
    <property type="match status" value="1"/>
</dbReference>
<evidence type="ECO:0000259" key="2">
    <source>
        <dbReference type="SMART" id="SM00860"/>
    </source>
</evidence>
<feature type="compositionally biased region" description="Basic and acidic residues" evidence="1">
    <location>
        <begin position="297"/>
        <end position="307"/>
    </location>
</feature>
<feature type="region of interest" description="Disordered" evidence="1">
    <location>
        <begin position="427"/>
        <end position="455"/>
    </location>
</feature>
<feature type="compositionally biased region" description="Basic and acidic residues" evidence="1">
    <location>
        <begin position="115"/>
        <end position="124"/>
    </location>
</feature>
<reference evidence="3 4" key="1">
    <citation type="submission" date="2018-10" db="EMBL/GenBank/DDBJ databases">
        <title>Marmoricola sp. 4Q3S-7 whole genome shotgun sequence.</title>
        <authorList>
            <person name="Li F."/>
        </authorList>
    </citation>
    <scope>NUCLEOTIDE SEQUENCE [LARGE SCALE GENOMIC DNA]</scope>
    <source>
        <strain evidence="3 4">4Q3S-7</strain>
    </source>
</reference>
<evidence type="ECO:0000313" key="3">
    <source>
        <dbReference type="EMBL" id="RLV47882.1"/>
    </source>
</evidence>
<organism evidence="3 4">
    <name type="scientific">Nocardioides mangrovicus</name>
    <dbReference type="NCBI Taxonomy" id="2478913"/>
    <lineage>
        <taxon>Bacteria</taxon>
        <taxon>Bacillati</taxon>
        <taxon>Actinomycetota</taxon>
        <taxon>Actinomycetes</taxon>
        <taxon>Propionibacteriales</taxon>
        <taxon>Nocardioidaceae</taxon>
        <taxon>Nocardioides</taxon>
    </lineage>
</organism>
<protein>
    <submittedName>
        <fullName evidence="3">SMI1/KNR4 family protein</fullName>
    </submittedName>
</protein>
<dbReference type="EMBL" id="RDBE01000010">
    <property type="protein sequence ID" value="RLV47882.1"/>
    <property type="molecule type" value="Genomic_DNA"/>
</dbReference>
<feature type="region of interest" description="Disordered" evidence="1">
    <location>
        <begin position="297"/>
        <end position="321"/>
    </location>
</feature>
<name>A0A3L8NZ04_9ACTN</name>
<proteinExistence type="predicted"/>
<keyword evidence="4" id="KW-1185">Reference proteome</keyword>
<dbReference type="OrthoDB" id="4759758at2"/>
<feature type="domain" description="Knr4/Smi1-like" evidence="2">
    <location>
        <begin position="149"/>
        <end position="295"/>
    </location>
</feature>
<comment type="caution">
    <text evidence="3">The sequence shown here is derived from an EMBL/GenBank/DDBJ whole genome shotgun (WGS) entry which is preliminary data.</text>
</comment>
<feature type="region of interest" description="Disordered" evidence="1">
    <location>
        <begin position="109"/>
        <end position="133"/>
    </location>
</feature>
<dbReference type="RefSeq" id="WP_121807388.1">
    <property type="nucleotide sequence ID" value="NZ_RDBE01000010.1"/>
</dbReference>
<dbReference type="Proteomes" id="UP000281708">
    <property type="component" value="Unassembled WGS sequence"/>
</dbReference>
<dbReference type="AlphaFoldDB" id="A0A3L8NZ04"/>
<feature type="compositionally biased region" description="Polar residues" evidence="1">
    <location>
        <begin position="309"/>
        <end position="320"/>
    </location>
</feature>
<evidence type="ECO:0000313" key="4">
    <source>
        <dbReference type="Proteomes" id="UP000281708"/>
    </source>
</evidence>
<dbReference type="InterPro" id="IPR018958">
    <property type="entry name" value="Knr4/Smi1-like_dom"/>
</dbReference>
<feature type="compositionally biased region" description="Pro residues" evidence="1">
    <location>
        <begin position="434"/>
        <end position="443"/>
    </location>
</feature>
<sequence length="455" mass="48442">MADLDRFETWRPVLAALRATAPSATSLSWSGTATASSMGGNAVADGARADLGRDVMDAVTALAQRLAPDRELVIEAAITGTDARVRCSVLPPEVEASFVVVDAVTLRPGTMPRPFRSEPDRSLDRPASPGQDPAFVDATVRRALPDAAAHTLEEIAEFERVHAVTLPDDVRSLYLAANEGDLKVGDEDAPVFALELLPIGNPSALADYSASARFFGWALNGTDVARVDPGGRVQALAGVDASTWLPLGTDGGGNLFVVDLAPGPHGWTGQILFVDHEESLGATRIAESLTALLRGDVVDEPRAEPDRATASTHQNPQRTPDQLVGPATQVLQLFEVTSPVDLAPLAGHPALRAVSAEDGSIADLAALRELPALELLRLSVRDWTTLLDDGPLPPQLHAALILDDPGPARLDLVDRLLSLSGQPPLHWHEATGELPPPVLPPASPRERRRWWQRRG</sequence>
<dbReference type="SMART" id="SM00860">
    <property type="entry name" value="SMI1_KNR4"/>
    <property type="match status" value="1"/>
</dbReference>
<feature type="compositionally biased region" description="Basic residues" evidence="1">
    <location>
        <begin position="446"/>
        <end position="455"/>
    </location>
</feature>
<dbReference type="InterPro" id="IPR037883">
    <property type="entry name" value="Knr4/Smi1-like_sf"/>
</dbReference>
<evidence type="ECO:0000256" key="1">
    <source>
        <dbReference type="SAM" id="MobiDB-lite"/>
    </source>
</evidence>